<feature type="compositionally biased region" description="Basic and acidic residues" evidence="1">
    <location>
        <begin position="1"/>
        <end position="11"/>
    </location>
</feature>
<sequence length="115" mass="13154">MDTKENTHWETDSEPQLETQPEAYSQQLTDDLLIETPTPPTPMRPRRLAPPMPPEDVLRRSIADNLMQIVVNMANVEYQRQCCEILQVSELAHDAHDKILAALQRIDEQRPGGPK</sequence>
<proteinExistence type="predicted"/>
<dbReference type="EMBL" id="AP029266">
    <property type="protein sequence ID" value="BFG02849.1"/>
    <property type="molecule type" value="Genomic_DNA"/>
</dbReference>
<evidence type="ECO:0000256" key="1">
    <source>
        <dbReference type="SAM" id="MobiDB-lite"/>
    </source>
</evidence>
<keyword evidence="3" id="KW-1185">Reference proteome</keyword>
<evidence type="ECO:0000313" key="3">
    <source>
        <dbReference type="Proteomes" id="UP001500889"/>
    </source>
</evidence>
<feature type="compositionally biased region" description="Pro residues" evidence="1">
    <location>
        <begin position="37"/>
        <end position="54"/>
    </location>
</feature>
<gene>
    <name evidence="2" type="ORF">DMAD_02246</name>
</gene>
<feature type="compositionally biased region" description="Polar residues" evidence="1">
    <location>
        <begin position="14"/>
        <end position="29"/>
    </location>
</feature>
<dbReference type="Proteomes" id="UP001500889">
    <property type="component" value="Chromosome A"/>
</dbReference>
<accession>A0AAU9G3W8</accession>
<feature type="region of interest" description="Disordered" evidence="1">
    <location>
        <begin position="1"/>
        <end position="55"/>
    </location>
</feature>
<name>A0AAU9G3W8_DROMD</name>
<evidence type="ECO:0000313" key="2">
    <source>
        <dbReference type="EMBL" id="BFG02849.1"/>
    </source>
</evidence>
<reference evidence="2 3" key="1">
    <citation type="submission" date="2024-02" db="EMBL/GenBank/DDBJ databases">
        <title>A chromosome-level genome assembly of Drosophila madeirensis, a fruit fly species endemic to Madeira island.</title>
        <authorList>
            <person name="Tomihara K."/>
            <person name="Llopart A."/>
            <person name="Yamamoto D."/>
        </authorList>
    </citation>
    <scope>NUCLEOTIDE SEQUENCE [LARGE SCALE GENOMIC DNA]</scope>
    <source>
        <strain evidence="2 3">RF1</strain>
    </source>
</reference>
<protein>
    <submittedName>
        <fullName evidence="2">Uncharacterized protein</fullName>
    </submittedName>
</protein>
<dbReference type="AlphaFoldDB" id="A0AAU9G3W8"/>
<organism evidence="2 3">
    <name type="scientific">Drosophila madeirensis</name>
    <name type="common">Fruit fly</name>
    <dbReference type="NCBI Taxonomy" id="30013"/>
    <lineage>
        <taxon>Eukaryota</taxon>
        <taxon>Metazoa</taxon>
        <taxon>Ecdysozoa</taxon>
        <taxon>Arthropoda</taxon>
        <taxon>Hexapoda</taxon>
        <taxon>Insecta</taxon>
        <taxon>Pterygota</taxon>
        <taxon>Neoptera</taxon>
        <taxon>Endopterygota</taxon>
        <taxon>Diptera</taxon>
        <taxon>Brachycera</taxon>
        <taxon>Muscomorpha</taxon>
        <taxon>Ephydroidea</taxon>
        <taxon>Drosophilidae</taxon>
        <taxon>Drosophila</taxon>
        <taxon>Sophophora</taxon>
    </lineage>
</organism>